<dbReference type="Gene3D" id="3.90.1150.10">
    <property type="entry name" value="Aspartate Aminotransferase, domain 1"/>
    <property type="match status" value="1"/>
</dbReference>
<accession>A0ABY6BB71</accession>
<dbReference type="InterPro" id="IPR001917">
    <property type="entry name" value="Aminotrans_II_pyridoxalP_BS"/>
</dbReference>
<organism evidence="13 14">
    <name type="scientific">Tahibacter amnicola</name>
    <dbReference type="NCBI Taxonomy" id="2976241"/>
    <lineage>
        <taxon>Bacteria</taxon>
        <taxon>Pseudomonadati</taxon>
        <taxon>Pseudomonadota</taxon>
        <taxon>Gammaproteobacteria</taxon>
        <taxon>Lysobacterales</taxon>
        <taxon>Rhodanobacteraceae</taxon>
        <taxon>Tahibacter</taxon>
    </lineage>
</organism>
<keyword evidence="5 11" id="KW-0032">Aminotransferase</keyword>
<evidence type="ECO:0000256" key="1">
    <source>
        <dbReference type="ARBA" id="ARBA00001933"/>
    </source>
</evidence>
<dbReference type="HAMAP" id="MF_01023">
    <property type="entry name" value="HisC_aminotrans_2"/>
    <property type="match status" value="1"/>
</dbReference>
<dbReference type="SUPFAM" id="SSF53383">
    <property type="entry name" value="PLP-dependent transferases"/>
    <property type="match status" value="1"/>
</dbReference>
<dbReference type="InterPro" id="IPR015422">
    <property type="entry name" value="PyrdxlP-dep_Trfase_small"/>
</dbReference>
<evidence type="ECO:0000256" key="5">
    <source>
        <dbReference type="ARBA" id="ARBA00022576"/>
    </source>
</evidence>
<comment type="pathway">
    <text evidence="2 11">Amino-acid biosynthesis; L-histidine biosynthesis; L-histidine from 5-phospho-alpha-D-ribose 1-diphosphate: step 7/9.</text>
</comment>
<evidence type="ECO:0000256" key="2">
    <source>
        <dbReference type="ARBA" id="ARBA00005011"/>
    </source>
</evidence>
<feature type="modified residue" description="N6-(pyridoxal phosphate)lysine" evidence="11">
    <location>
        <position position="211"/>
    </location>
</feature>
<dbReference type="InterPro" id="IPR005861">
    <property type="entry name" value="HisP_aminotrans"/>
</dbReference>
<reference evidence="13" key="1">
    <citation type="submission" date="2022-09" db="EMBL/GenBank/DDBJ databases">
        <title>Tahibacter sp. nov., isolated from a fresh water.</title>
        <authorList>
            <person name="Baek J.H."/>
            <person name="Lee J.K."/>
            <person name="Kim J.M."/>
            <person name="Jeon C.O."/>
        </authorList>
    </citation>
    <scope>NUCLEOTIDE SEQUENCE</scope>
    <source>
        <strain evidence="13">W38</strain>
    </source>
</reference>
<evidence type="ECO:0000256" key="10">
    <source>
        <dbReference type="ARBA" id="ARBA00047481"/>
    </source>
</evidence>
<evidence type="ECO:0000256" key="11">
    <source>
        <dbReference type="HAMAP-Rule" id="MF_01023"/>
    </source>
</evidence>
<dbReference type="InterPro" id="IPR015424">
    <property type="entry name" value="PyrdxlP-dep_Trfase"/>
</dbReference>
<dbReference type="Gene3D" id="3.40.640.10">
    <property type="entry name" value="Type I PLP-dependent aspartate aminotransferase-like (Major domain)"/>
    <property type="match status" value="1"/>
</dbReference>
<gene>
    <name evidence="11 13" type="primary">hisC</name>
    <name evidence="13" type="ORF">N4264_20535</name>
</gene>
<dbReference type="PANTHER" id="PTHR42885">
    <property type="entry name" value="HISTIDINOL-PHOSPHATE AMINOTRANSFERASE-RELATED"/>
    <property type="match status" value="1"/>
</dbReference>
<sequence length="357" mass="37703">MSVLDLARPEIRAIKPYSSARMEASGGSVLINANELPWSPCADAPGGLNRYPDPQPALLLERLAALYGVGKDQILVGRGSDEAIDLLVRAFCRAGTDEILLSPPTFGMYAVAANIQGAGIGSVPLRADFSLDADALLARVTPQTKLVFVCTPNNPTGNLVPLETIERLAAALSGRAVLVVDEAYVEFAAAPSAATLLARYDNVAVLRTLSKAYGLAGARIGSLLAPAEVIGLLRRIMAPYPLPTTCIDAALAVLRVPALAETRRRIALVVTEREKLRQALPNLPGVQAVLPSAGNFLAVRWTDSALVYANLLSAGIVVRDVGRYPGLANCLRLSIGTPEENERVLDALARDCARPAA</sequence>
<dbReference type="Pfam" id="PF00155">
    <property type="entry name" value="Aminotran_1_2"/>
    <property type="match status" value="1"/>
</dbReference>
<dbReference type="RefSeq" id="WP_261694085.1">
    <property type="nucleotide sequence ID" value="NZ_CP104694.1"/>
</dbReference>
<comment type="catalytic activity">
    <reaction evidence="10 11">
        <text>L-histidinol phosphate + 2-oxoglutarate = 3-(imidazol-4-yl)-2-oxopropyl phosphate + L-glutamate</text>
        <dbReference type="Rhea" id="RHEA:23744"/>
        <dbReference type="ChEBI" id="CHEBI:16810"/>
        <dbReference type="ChEBI" id="CHEBI:29985"/>
        <dbReference type="ChEBI" id="CHEBI:57766"/>
        <dbReference type="ChEBI" id="CHEBI:57980"/>
        <dbReference type="EC" id="2.6.1.9"/>
    </reaction>
</comment>
<proteinExistence type="inferred from homology"/>
<dbReference type="InterPro" id="IPR015421">
    <property type="entry name" value="PyrdxlP-dep_Trfase_major"/>
</dbReference>
<comment type="similarity">
    <text evidence="3 11">Belongs to the class-II pyridoxal-phosphate-dependent aminotransferase family. Histidinol-phosphate aminotransferase subfamily.</text>
</comment>
<name>A0ABY6BB71_9GAMM</name>
<evidence type="ECO:0000256" key="3">
    <source>
        <dbReference type="ARBA" id="ARBA00007970"/>
    </source>
</evidence>
<keyword evidence="7 11" id="KW-0808">Transferase</keyword>
<dbReference type="GO" id="GO:0004400">
    <property type="term" value="F:histidinol-phosphate transaminase activity"/>
    <property type="evidence" value="ECO:0007669"/>
    <property type="project" value="UniProtKB-EC"/>
</dbReference>
<keyword evidence="6 11" id="KW-0028">Amino-acid biosynthesis</keyword>
<keyword evidence="14" id="KW-1185">Reference proteome</keyword>
<evidence type="ECO:0000256" key="7">
    <source>
        <dbReference type="ARBA" id="ARBA00022679"/>
    </source>
</evidence>
<dbReference type="EC" id="2.6.1.9" evidence="11"/>
<evidence type="ECO:0000256" key="4">
    <source>
        <dbReference type="ARBA" id="ARBA00011738"/>
    </source>
</evidence>
<dbReference type="Proteomes" id="UP001064632">
    <property type="component" value="Chromosome"/>
</dbReference>
<dbReference type="EMBL" id="CP104694">
    <property type="protein sequence ID" value="UXI67109.1"/>
    <property type="molecule type" value="Genomic_DNA"/>
</dbReference>
<evidence type="ECO:0000313" key="14">
    <source>
        <dbReference type="Proteomes" id="UP001064632"/>
    </source>
</evidence>
<dbReference type="NCBIfam" id="TIGR01141">
    <property type="entry name" value="hisC"/>
    <property type="match status" value="1"/>
</dbReference>
<evidence type="ECO:0000256" key="9">
    <source>
        <dbReference type="ARBA" id="ARBA00023102"/>
    </source>
</evidence>
<dbReference type="InterPro" id="IPR004839">
    <property type="entry name" value="Aminotransferase_I/II_large"/>
</dbReference>
<comment type="subunit">
    <text evidence="4 11">Homodimer.</text>
</comment>
<comment type="cofactor">
    <cofactor evidence="1 11">
        <name>pyridoxal 5'-phosphate</name>
        <dbReference type="ChEBI" id="CHEBI:597326"/>
    </cofactor>
</comment>
<evidence type="ECO:0000313" key="13">
    <source>
        <dbReference type="EMBL" id="UXI67109.1"/>
    </source>
</evidence>
<dbReference type="PANTHER" id="PTHR42885:SF2">
    <property type="entry name" value="HISTIDINOL-PHOSPHATE AMINOTRANSFERASE"/>
    <property type="match status" value="1"/>
</dbReference>
<evidence type="ECO:0000256" key="6">
    <source>
        <dbReference type="ARBA" id="ARBA00022605"/>
    </source>
</evidence>
<evidence type="ECO:0000256" key="8">
    <source>
        <dbReference type="ARBA" id="ARBA00022898"/>
    </source>
</evidence>
<keyword evidence="9 11" id="KW-0368">Histidine biosynthesis</keyword>
<dbReference type="CDD" id="cd00609">
    <property type="entry name" value="AAT_like"/>
    <property type="match status" value="1"/>
</dbReference>
<dbReference type="PROSITE" id="PS00599">
    <property type="entry name" value="AA_TRANSFER_CLASS_2"/>
    <property type="match status" value="1"/>
</dbReference>
<feature type="domain" description="Aminotransferase class I/classII large" evidence="12">
    <location>
        <begin position="42"/>
        <end position="348"/>
    </location>
</feature>
<keyword evidence="8 11" id="KW-0663">Pyridoxal phosphate</keyword>
<protein>
    <recommendedName>
        <fullName evidence="11">Histidinol-phosphate aminotransferase</fullName>
        <ecNumber evidence="11">2.6.1.9</ecNumber>
    </recommendedName>
    <alternativeName>
        <fullName evidence="11">Imidazole acetol-phosphate transaminase</fullName>
    </alternativeName>
</protein>
<evidence type="ECO:0000259" key="12">
    <source>
        <dbReference type="Pfam" id="PF00155"/>
    </source>
</evidence>